<sequence>LFLVKKEKHSLDTSVALARLILFAKKIGRKKDGDFINRDLMEKQKQ</sequence>
<gene>
    <name evidence="1" type="ORF">S03H2_41750</name>
</gene>
<dbReference type="AlphaFoldDB" id="X1ITA0"/>
<dbReference type="EMBL" id="BARU01025951">
    <property type="protein sequence ID" value="GAH72455.1"/>
    <property type="molecule type" value="Genomic_DNA"/>
</dbReference>
<feature type="non-terminal residue" evidence="1">
    <location>
        <position position="1"/>
    </location>
</feature>
<accession>X1ITA0</accession>
<evidence type="ECO:0000313" key="1">
    <source>
        <dbReference type="EMBL" id="GAH72455.1"/>
    </source>
</evidence>
<proteinExistence type="predicted"/>
<protein>
    <submittedName>
        <fullName evidence="1">Uncharacterized protein</fullName>
    </submittedName>
</protein>
<reference evidence="1" key="1">
    <citation type="journal article" date="2014" name="Front. Microbiol.">
        <title>High frequency of phylogenetically diverse reductive dehalogenase-homologous genes in deep subseafloor sedimentary metagenomes.</title>
        <authorList>
            <person name="Kawai M."/>
            <person name="Futagami T."/>
            <person name="Toyoda A."/>
            <person name="Takaki Y."/>
            <person name="Nishi S."/>
            <person name="Hori S."/>
            <person name="Arai W."/>
            <person name="Tsubouchi T."/>
            <person name="Morono Y."/>
            <person name="Uchiyama I."/>
            <person name="Ito T."/>
            <person name="Fujiyama A."/>
            <person name="Inagaki F."/>
            <person name="Takami H."/>
        </authorList>
    </citation>
    <scope>NUCLEOTIDE SEQUENCE</scope>
    <source>
        <strain evidence="1">Expedition CK06-06</strain>
    </source>
</reference>
<comment type="caution">
    <text evidence="1">The sequence shown here is derived from an EMBL/GenBank/DDBJ whole genome shotgun (WGS) entry which is preliminary data.</text>
</comment>
<name>X1ITA0_9ZZZZ</name>
<organism evidence="1">
    <name type="scientific">marine sediment metagenome</name>
    <dbReference type="NCBI Taxonomy" id="412755"/>
    <lineage>
        <taxon>unclassified sequences</taxon>
        <taxon>metagenomes</taxon>
        <taxon>ecological metagenomes</taxon>
    </lineage>
</organism>